<feature type="domain" description="DBF4-type" evidence="6">
    <location>
        <begin position="563"/>
        <end position="612"/>
    </location>
</feature>
<keyword evidence="8" id="KW-1185">Reference proteome</keyword>
<accession>A0AAJ8KQG4</accession>
<dbReference type="Gene3D" id="6.10.250.3410">
    <property type="entry name" value="DBF zinc finger"/>
    <property type="match status" value="1"/>
</dbReference>
<dbReference type="InterPro" id="IPR001357">
    <property type="entry name" value="BRCT_dom"/>
</dbReference>
<dbReference type="GO" id="GO:0031431">
    <property type="term" value="C:Dbf4-dependent protein kinase complex"/>
    <property type="evidence" value="ECO:0007669"/>
    <property type="project" value="TreeGrafter"/>
</dbReference>
<feature type="region of interest" description="Disordered" evidence="5">
    <location>
        <begin position="134"/>
        <end position="164"/>
    </location>
</feature>
<evidence type="ECO:0000256" key="4">
    <source>
        <dbReference type="PROSITE-ProRule" id="PRU00600"/>
    </source>
</evidence>
<dbReference type="RefSeq" id="XP_018262127.2">
    <property type="nucleotide sequence ID" value="XM_018408436.2"/>
</dbReference>
<dbReference type="InterPro" id="IPR013939">
    <property type="entry name" value="Regulatory_Dfp1/Him1"/>
</dbReference>
<dbReference type="InterPro" id="IPR006572">
    <property type="entry name" value="Znf_DBF"/>
</dbReference>
<protein>
    <recommendedName>
        <fullName evidence="6">DBF4-type domain-containing protein</fullName>
    </recommendedName>
</protein>
<dbReference type="FunFam" id="3.40.50.10190:FF:000094">
    <property type="entry name" value="Regulatory subunit for Cdc7p protein kinase"/>
    <property type="match status" value="1"/>
</dbReference>
<dbReference type="SMART" id="SM00586">
    <property type="entry name" value="ZnF_DBF"/>
    <property type="match status" value="1"/>
</dbReference>
<dbReference type="GO" id="GO:0010571">
    <property type="term" value="P:positive regulation of nuclear cell cycle DNA replication"/>
    <property type="evidence" value="ECO:0007669"/>
    <property type="project" value="TreeGrafter"/>
</dbReference>
<dbReference type="Pfam" id="PF00533">
    <property type="entry name" value="BRCT"/>
    <property type="match status" value="1"/>
</dbReference>
<dbReference type="GO" id="GO:0008270">
    <property type="term" value="F:zinc ion binding"/>
    <property type="evidence" value="ECO:0007669"/>
    <property type="project" value="UniProtKB-KW"/>
</dbReference>
<dbReference type="Gene3D" id="3.40.50.10190">
    <property type="entry name" value="BRCT domain"/>
    <property type="match status" value="1"/>
</dbReference>
<name>A0AAJ8KQG4_9TREE</name>
<dbReference type="Pfam" id="PF07535">
    <property type="entry name" value="zf-DBF"/>
    <property type="match status" value="1"/>
</dbReference>
<dbReference type="InterPro" id="IPR038545">
    <property type="entry name" value="Znf_DBF_sf"/>
</dbReference>
<dbReference type="Proteomes" id="UP000078595">
    <property type="component" value="Chromosome 6"/>
</dbReference>
<dbReference type="PANTHER" id="PTHR15375:SF26">
    <property type="entry name" value="PROTEIN CHIFFON"/>
    <property type="match status" value="1"/>
</dbReference>
<feature type="region of interest" description="Disordered" evidence="5">
    <location>
        <begin position="231"/>
        <end position="255"/>
    </location>
</feature>
<keyword evidence="2 4" id="KW-0863">Zinc-finger</keyword>
<dbReference type="GO" id="GO:1901987">
    <property type="term" value="P:regulation of cell cycle phase transition"/>
    <property type="evidence" value="ECO:0007669"/>
    <property type="project" value="TreeGrafter"/>
</dbReference>
<evidence type="ECO:0000256" key="1">
    <source>
        <dbReference type="ARBA" id="ARBA00022723"/>
    </source>
</evidence>
<reference evidence="7" key="1">
    <citation type="submission" date="2013-07" db="EMBL/GenBank/DDBJ databases">
        <authorList>
            <consortium name="The Broad Institute Genome Sequencing Platform"/>
            <person name="Cuomo C."/>
            <person name="Litvintseva A."/>
            <person name="Chen Y."/>
            <person name="Heitman J."/>
            <person name="Sun S."/>
            <person name="Springer D."/>
            <person name="Dromer F."/>
            <person name="Young S.K."/>
            <person name="Zeng Q."/>
            <person name="Gargeya S."/>
            <person name="Fitzgerald M."/>
            <person name="Abouelleil A."/>
            <person name="Alvarado L."/>
            <person name="Berlin A.M."/>
            <person name="Chapman S.B."/>
            <person name="Dewar J."/>
            <person name="Goldberg J."/>
            <person name="Griggs A."/>
            <person name="Gujja S."/>
            <person name="Hansen M."/>
            <person name="Howarth C."/>
            <person name="Imamovic A."/>
            <person name="Larimer J."/>
            <person name="McCowan C."/>
            <person name="Murphy C."/>
            <person name="Pearson M."/>
            <person name="Priest M."/>
            <person name="Roberts A."/>
            <person name="Saif S."/>
            <person name="Shea T."/>
            <person name="Sykes S."/>
            <person name="Wortman J."/>
            <person name="Nusbaum C."/>
            <person name="Birren B."/>
        </authorList>
    </citation>
    <scope>NUCLEOTIDE SEQUENCE</scope>
    <source>
        <strain evidence="7">CBS 10117</strain>
    </source>
</reference>
<feature type="compositionally biased region" description="Polar residues" evidence="5">
    <location>
        <begin position="500"/>
        <end position="515"/>
    </location>
</feature>
<dbReference type="AlphaFoldDB" id="A0AAJ8KQG4"/>
<feature type="region of interest" description="Disordered" evidence="5">
    <location>
        <begin position="491"/>
        <end position="515"/>
    </location>
</feature>
<dbReference type="PROSITE" id="PS51265">
    <property type="entry name" value="ZF_DBF4"/>
    <property type="match status" value="1"/>
</dbReference>
<dbReference type="GO" id="GO:0043539">
    <property type="term" value="F:protein serine/threonine kinase activator activity"/>
    <property type="evidence" value="ECO:0007669"/>
    <property type="project" value="TreeGrafter"/>
</dbReference>
<sequence length="676" mass="75187">MSTLVASRGDLDMRDSHGIIAHPLSNVLPRSTQQVASRTVPLPNTMEVSKSKAVDHQNLKNNFDVFKSWKKGVPVVEGPKGSGPSSRDVLASLNINTTSRSRPSASASIPRPSAAPDVFAPEVKAVSVRRLDDLPLSNSKRPREASQISPTSGIPKRAKLEREAESVSKIARAEEEKWRAKWVKVFPNLVFHFEIGSEEGAGKYLGHRVSRLGAKIDQFFSTRVTHLIVKSNASPQKAKPLAPSRRDVNKDSSKNPFLDGTGVTDLAQKAEALNIKVWTVKKLTDILSRISPIENSNHDSLSTLLEDEKINGTRERDLTAPRPDHYYFKPGSKYLLIEDATAKHRTIMVKEYAFSQKEGPEWPTLYEGFLQISSSMQTTVPVEKIRERAWKLYVERQPFEGEQPPLDLKRSTSLRSFPTTPKLPEAQPYYNASGNSVTLTSTIASTSTAGTPVFGGFDGLPGLGANKDRAIMQMSKRVQVLKGNARLAAAAKREDPPCDATSTLPSRSVSTGNSQPAKTFITQDQLVKMLQQAREPIQETEVTVQMRMRNREKVDMGLKGREQDTAAGYCENCRLRYTDLSVHIASKKHRRFATNDENFEDLDRLLYSLQRPFHPATVNLRYPPCNGHHTRTADCHKCHVDMASEEGSDEDTSSEAETRCFSEDSDPFLGLDYAPY</sequence>
<evidence type="ECO:0000256" key="5">
    <source>
        <dbReference type="SAM" id="MobiDB-lite"/>
    </source>
</evidence>
<gene>
    <name evidence="7" type="ORF">I303_105412</name>
</gene>
<dbReference type="FunFam" id="6.10.250.3410:FF:000001">
    <property type="entry name" value="Protein DBF4 homolog A"/>
    <property type="match status" value="1"/>
</dbReference>
<evidence type="ECO:0000256" key="3">
    <source>
        <dbReference type="ARBA" id="ARBA00022833"/>
    </source>
</evidence>
<organism evidence="7 8">
    <name type="scientific">Kwoniella dejecticola CBS 10117</name>
    <dbReference type="NCBI Taxonomy" id="1296121"/>
    <lineage>
        <taxon>Eukaryota</taxon>
        <taxon>Fungi</taxon>
        <taxon>Dikarya</taxon>
        <taxon>Basidiomycota</taxon>
        <taxon>Agaricomycotina</taxon>
        <taxon>Tremellomycetes</taxon>
        <taxon>Tremellales</taxon>
        <taxon>Cryptococcaceae</taxon>
        <taxon>Kwoniella</taxon>
    </lineage>
</organism>
<keyword evidence="1" id="KW-0479">Metal-binding</keyword>
<dbReference type="GeneID" id="28968841"/>
<dbReference type="CDD" id="cd00027">
    <property type="entry name" value="BRCT"/>
    <property type="match status" value="1"/>
</dbReference>
<evidence type="ECO:0000313" key="7">
    <source>
        <dbReference type="EMBL" id="WWC62814.1"/>
    </source>
</evidence>
<dbReference type="PANTHER" id="PTHR15375">
    <property type="entry name" value="ACTIVATOR OF S-PHASE KINASE-RELATED"/>
    <property type="match status" value="1"/>
</dbReference>
<evidence type="ECO:0000259" key="6">
    <source>
        <dbReference type="PROSITE" id="PS51265"/>
    </source>
</evidence>
<feature type="compositionally biased region" description="Acidic residues" evidence="5">
    <location>
        <begin position="645"/>
        <end position="654"/>
    </location>
</feature>
<dbReference type="KEGG" id="kdj:28968841"/>
<evidence type="ECO:0000313" key="8">
    <source>
        <dbReference type="Proteomes" id="UP000078595"/>
    </source>
</evidence>
<reference evidence="7" key="2">
    <citation type="submission" date="2024-02" db="EMBL/GenBank/DDBJ databases">
        <title>Comparative genomics of Cryptococcus and Kwoniella reveals pathogenesis evolution and contrasting modes of karyotype evolution via chromosome fusion or intercentromeric recombination.</title>
        <authorList>
            <person name="Coelho M.A."/>
            <person name="David-Palma M."/>
            <person name="Shea T."/>
            <person name="Bowers K."/>
            <person name="McGinley-Smith S."/>
            <person name="Mohammad A.W."/>
            <person name="Gnirke A."/>
            <person name="Yurkov A.M."/>
            <person name="Nowrousian M."/>
            <person name="Sun S."/>
            <person name="Cuomo C.A."/>
            <person name="Heitman J."/>
        </authorList>
    </citation>
    <scope>NUCLEOTIDE SEQUENCE</scope>
    <source>
        <strain evidence="7">CBS 10117</strain>
    </source>
</reference>
<proteinExistence type="predicted"/>
<dbReference type="GO" id="GO:0003676">
    <property type="term" value="F:nucleic acid binding"/>
    <property type="evidence" value="ECO:0007669"/>
    <property type="project" value="InterPro"/>
</dbReference>
<keyword evidence="3" id="KW-0862">Zinc</keyword>
<dbReference type="Pfam" id="PF08630">
    <property type="entry name" value="Dfp1_Him1_M"/>
    <property type="match status" value="1"/>
</dbReference>
<dbReference type="EMBL" id="CP144535">
    <property type="protein sequence ID" value="WWC62814.1"/>
    <property type="molecule type" value="Genomic_DNA"/>
</dbReference>
<feature type="compositionally biased region" description="Basic and acidic residues" evidence="5">
    <location>
        <begin position="244"/>
        <end position="253"/>
    </location>
</feature>
<dbReference type="InterPro" id="IPR036420">
    <property type="entry name" value="BRCT_dom_sf"/>
</dbReference>
<evidence type="ECO:0000256" key="2">
    <source>
        <dbReference type="ARBA" id="ARBA00022771"/>
    </source>
</evidence>
<feature type="region of interest" description="Disordered" evidence="5">
    <location>
        <begin position="645"/>
        <end position="666"/>
    </location>
</feature>
<dbReference type="InterPro" id="IPR051590">
    <property type="entry name" value="Replication_Regulatory_Kinase"/>
</dbReference>